<dbReference type="PATRIC" id="fig|345073.21.peg.2373"/>
<evidence type="ECO:0008006" key="3">
    <source>
        <dbReference type="Google" id="ProtNLM"/>
    </source>
</evidence>
<evidence type="ECO:0000313" key="1">
    <source>
        <dbReference type="EMBL" id="ABQ19567.1"/>
    </source>
</evidence>
<protein>
    <recommendedName>
        <fullName evidence="3">DUF5363 family protein</fullName>
    </recommendedName>
</protein>
<accession>A0A0H3AFI9</accession>
<dbReference type="eggNOG" id="ENOG5031NTY">
    <property type="taxonomic scope" value="Bacteria"/>
</dbReference>
<sequence length="47" mass="5609">MMWLWLKRWIAKYDAWCQSMGLMPGQKRSCVPYRKDPANERDDSTSA</sequence>
<dbReference type="EMBL" id="CP000627">
    <property type="protein sequence ID" value="ABQ19567.1"/>
    <property type="molecule type" value="Genomic_DNA"/>
</dbReference>
<dbReference type="Proteomes" id="UP000000249">
    <property type="component" value="Chromosome 1"/>
</dbReference>
<reference evidence="1 2" key="1">
    <citation type="submission" date="2007-03" db="EMBL/GenBank/DDBJ databases">
        <authorList>
            <person name="Heidelberg J."/>
        </authorList>
    </citation>
    <scope>NUCLEOTIDE SEQUENCE [LARGE SCALE GENOMIC DNA]</scope>
    <source>
        <strain evidence="2">ATCC 39541 / Classical Ogawa 395 / O395</strain>
    </source>
</reference>
<dbReference type="InterPro" id="IPR035292">
    <property type="entry name" value="DUF5363"/>
</dbReference>
<dbReference type="KEGG" id="vcr:VC395_2469"/>
<dbReference type="AlphaFoldDB" id="A0A0H3AFI9"/>
<organism evidence="1 2">
    <name type="scientific">Vibrio cholerae serotype O1 (strain ATCC 39541 / Classical Ogawa 395 / O395)</name>
    <dbReference type="NCBI Taxonomy" id="345073"/>
    <lineage>
        <taxon>Bacteria</taxon>
        <taxon>Pseudomonadati</taxon>
        <taxon>Pseudomonadota</taxon>
        <taxon>Gammaproteobacteria</taxon>
        <taxon>Vibrionales</taxon>
        <taxon>Vibrionaceae</taxon>
        <taxon>Vibrio</taxon>
    </lineage>
</organism>
<name>A0A0H3AFI9_VIBC3</name>
<proteinExistence type="predicted"/>
<gene>
    <name evidence="1" type="ordered locus">VC0395_A1933</name>
</gene>
<evidence type="ECO:0000313" key="2">
    <source>
        <dbReference type="Proteomes" id="UP000000249"/>
    </source>
</evidence>
<dbReference type="Pfam" id="PF17320">
    <property type="entry name" value="DUF5363"/>
    <property type="match status" value="1"/>
</dbReference>
<dbReference type="KEGG" id="vco:VC0395_A1933"/>